<proteinExistence type="predicted"/>
<keyword evidence="2" id="KW-1185">Reference proteome</keyword>
<reference evidence="1 2" key="1">
    <citation type="journal article" date="2022" name="Genome Biol. Evol.">
        <title>The Spruce Budworm Genome: Reconstructing the Evolutionary History of Antifreeze Proteins.</title>
        <authorList>
            <person name="Beliveau C."/>
            <person name="Gagne P."/>
            <person name="Picq S."/>
            <person name="Vernygora O."/>
            <person name="Keeling C.I."/>
            <person name="Pinkney K."/>
            <person name="Doucet D."/>
            <person name="Wen F."/>
            <person name="Johnston J.S."/>
            <person name="Maaroufi H."/>
            <person name="Boyle B."/>
            <person name="Laroche J."/>
            <person name="Dewar K."/>
            <person name="Juretic N."/>
            <person name="Blackburn G."/>
            <person name="Nisole A."/>
            <person name="Brunet B."/>
            <person name="Brandao M."/>
            <person name="Lumley L."/>
            <person name="Duan J."/>
            <person name="Quan G."/>
            <person name="Lucarotti C.J."/>
            <person name="Roe A.D."/>
            <person name="Sperling F.A.H."/>
            <person name="Levesque R.C."/>
            <person name="Cusson M."/>
        </authorList>
    </citation>
    <scope>NUCLEOTIDE SEQUENCE [LARGE SCALE GENOMIC DNA]</scope>
    <source>
        <strain evidence="1">Glfc:IPQL:Cfum</strain>
    </source>
</reference>
<sequence>MLDRKYFYTTDFKFWGLLPRAKRRYKLLSLLTTFPFRGDPTLKIKILDEALEENHPDRCQVIKEESRLAGTISNICDEAEICARGQLIKQPDGTVVINPNFYGLTGSEAKQLKSYLHIRPSQQRWNSNLLSRQDYNYSMDFLDSIDQDIPSGCWNLSLEQGGSVAYLKSLYWPGMTYFHKARTPDCGFLYVEVPNLSTNAVNVEDAEMTECDDEKVVTMMDVLQEQQEFEEDANAVLGASDDKNCTYSKGYIKRQALYACLTCCSEAKEDPSKRAGVCLACSLTCHENHDLIELYTKRNFCCDCGNPKFNHPCQYTSKEKDLNNENKYNQNFSGLYCTCHRPYPDPDGVEEEMIQCIICEDWLHESHLEATVPSSDAYAEMICKGCMEKNDFLHDYGTYAVNGDADINMNDSDISICNGDTSKLNGVDEAEKEPANGEEVANMTVEESIAGGEEGAGNSNGEVTDNAVPTESENPSLTNDEQIEPKIGDPESSNINEEEFEDKLKESTEETAVENETNEQNTTDNEGTEKVEDAEKDPEEQNITDTESTEKVEDESQLNETGSKEQLSEDNSDVAATIDTENTTNVTTNDAEGETENKEVQEESSVSTKLSGDNDTNTEEAADQVNKDETEPKTNETETITNKEDIDEMPNEQPVNSQENEKDSAASNINDSIEKDTEMDESTKVEVNTSTTEDQTKENKRKLSTEDADDKVDVISVKKPKLEGSKCTRLRNERKVFKGATFWPSNFRQKLCTCNECIVMYQDLSVLFLIDPEDTVSAYETLGKEKTDGTASTQYEKGLEALSSLGRIQQINALTEYNKMRDKLLDFLKSFKDRKEVVKEDDIKAFFAGMKPKREPDGVYFCK</sequence>
<comment type="caution">
    <text evidence="1">The sequence shown here is derived from an EMBL/GenBank/DDBJ whole genome shotgun (WGS) entry which is preliminary data.</text>
</comment>
<protein>
    <submittedName>
        <fullName evidence="1">Uncharacterized protein</fullName>
    </submittedName>
</protein>
<dbReference type="EMBL" id="CM046110">
    <property type="protein sequence ID" value="KAI8422862.1"/>
    <property type="molecule type" value="Genomic_DNA"/>
</dbReference>
<name>A0ACC0JFJ2_CHOFU</name>
<dbReference type="Proteomes" id="UP001064048">
    <property type="component" value="Chromosome 10"/>
</dbReference>
<accession>A0ACC0JFJ2</accession>
<evidence type="ECO:0000313" key="1">
    <source>
        <dbReference type="EMBL" id="KAI8422862.1"/>
    </source>
</evidence>
<evidence type="ECO:0000313" key="2">
    <source>
        <dbReference type="Proteomes" id="UP001064048"/>
    </source>
</evidence>
<organism evidence="1 2">
    <name type="scientific">Choristoneura fumiferana</name>
    <name type="common">Spruce budworm moth</name>
    <name type="synonym">Archips fumiferana</name>
    <dbReference type="NCBI Taxonomy" id="7141"/>
    <lineage>
        <taxon>Eukaryota</taxon>
        <taxon>Metazoa</taxon>
        <taxon>Ecdysozoa</taxon>
        <taxon>Arthropoda</taxon>
        <taxon>Hexapoda</taxon>
        <taxon>Insecta</taxon>
        <taxon>Pterygota</taxon>
        <taxon>Neoptera</taxon>
        <taxon>Endopterygota</taxon>
        <taxon>Lepidoptera</taxon>
        <taxon>Glossata</taxon>
        <taxon>Ditrysia</taxon>
        <taxon>Tortricoidea</taxon>
        <taxon>Tortricidae</taxon>
        <taxon>Tortricinae</taxon>
        <taxon>Choristoneura</taxon>
    </lineage>
</organism>
<gene>
    <name evidence="1" type="ORF">MSG28_006603</name>
</gene>